<dbReference type="EMBL" id="CABVGY010000059">
    <property type="protein sequence ID" value="VVN46230.1"/>
    <property type="molecule type" value="Genomic_DNA"/>
</dbReference>
<accession>A0A5E6XYD9</accession>
<proteinExistence type="predicted"/>
<organism evidence="1 2">
    <name type="scientific">Pseudomonas fluorescens</name>
    <dbReference type="NCBI Taxonomy" id="294"/>
    <lineage>
        <taxon>Bacteria</taxon>
        <taxon>Pseudomonadati</taxon>
        <taxon>Pseudomonadota</taxon>
        <taxon>Gammaproteobacteria</taxon>
        <taxon>Pseudomonadales</taxon>
        <taxon>Pseudomonadaceae</taxon>
        <taxon>Pseudomonas</taxon>
    </lineage>
</organism>
<dbReference type="AlphaFoldDB" id="A0A5E6XYD9"/>
<protein>
    <submittedName>
        <fullName evidence="1">Uncharacterized protein</fullName>
    </submittedName>
</protein>
<reference evidence="1 2" key="1">
    <citation type="submission" date="2019-09" db="EMBL/GenBank/DDBJ databases">
        <authorList>
            <person name="Chandra G."/>
            <person name="Truman W A."/>
        </authorList>
    </citation>
    <scope>NUCLEOTIDE SEQUENCE [LARGE SCALE GENOMIC DNA]</scope>
    <source>
        <strain evidence="1">PS659</strain>
    </source>
</reference>
<dbReference type="Proteomes" id="UP000326729">
    <property type="component" value="Unassembled WGS sequence"/>
</dbReference>
<evidence type="ECO:0000313" key="2">
    <source>
        <dbReference type="Proteomes" id="UP000326729"/>
    </source>
</evidence>
<sequence>MAFEVVGVLQRGSGDARRQPELGVVGHGQRCFVIGHADDVGHRAKDLFLADAHRRFAVGKQGWREEVTLGVARHQTTAADQACTFGLADVDVLHVLFKLRLRDHRTDIGASLQCMADLDRLHALGHGFDELVVDPGGDDEAAGSGATLASGVERALYRQLDRLLEVGVVENDLRVLAAHFQLDLGLPRHAADGDLTTDANGTGEADAVDFRAVDQCIAHHAAAAHHQVEHTGREACAGDDFGQGPGATRYQVRRFEHDAVAVGQGRSDFPCRDGNREVPRGDQTNHAQGFASHFNVDARTHRRQIVAGQAQAFTGEELEDVAGAGHFTDGFRQGFALFPGQQGAELFATGEDFSTDLVQGVMTGLNAGSGPGRERGAGGVDGGVDLSQISLGVVANGVGQLGRVDVGRVIATGNPFAIDVVIETLCICHFEISSRKKPPIARRPWFIGCYCAPCLSISAASISYSSPVRSVSGARTGPAS</sequence>
<evidence type="ECO:0000313" key="1">
    <source>
        <dbReference type="EMBL" id="VVN46230.1"/>
    </source>
</evidence>
<name>A0A5E6XYD9_PSEFL</name>
<gene>
    <name evidence="1" type="ORF">PS659_05852</name>
</gene>